<dbReference type="AlphaFoldDB" id="A0AA49FI08"/>
<protein>
    <recommendedName>
        <fullName evidence="2">Tail terminator</fullName>
    </recommendedName>
</protein>
<sequence length="142" mass="15409">MNSVRERIVREVVARCGTALAPIVVMRQPTTAIPREQTPALVVIVESDAPVKRSNDRMERELVLRLVGLARDPTDGHAVVDDLICRAHVALFADSTLGSLALGVAEMDADYQAEDADIDAIAIPAIYRITYRTLISDITQGG</sequence>
<dbReference type="EMBL" id="CP107246">
    <property type="protein sequence ID" value="WIM04494.1"/>
    <property type="molecule type" value="Genomic_DNA"/>
</dbReference>
<dbReference type="Proteomes" id="UP001234916">
    <property type="component" value="Chromosome"/>
</dbReference>
<accession>A0AA49FI08</accession>
<evidence type="ECO:0000313" key="1">
    <source>
        <dbReference type="EMBL" id="WIM04494.1"/>
    </source>
</evidence>
<organism evidence="1">
    <name type="scientific">Candidatus Nitricoxidivorans perseverans</name>
    <dbReference type="NCBI Taxonomy" id="2975601"/>
    <lineage>
        <taxon>Bacteria</taxon>
        <taxon>Pseudomonadati</taxon>
        <taxon>Pseudomonadota</taxon>
        <taxon>Betaproteobacteria</taxon>
        <taxon>Nitrosomonadales</taxon>
        <taxon>Sterolibacteriaceae</taxon>
        <taxon>Candidatus Nitricoxidivorans</taxon>
    </lineage>
</organism>
<proteinExistence type="predicted"/>
<name>A0AA49FI08_9PROT</name>
<gene>
    <name evidence="1" type="ORF">OHM77_07180</name>
</gene>
<evidence type="ECO:0008006" key="2">
    <source>
        <dbReference type="Google" id="ProtNLM"/>
    </source>
</evidence>
<reference evidence="1" key="1">
    <citation type="journal article" date="2023" name="Nat. Microbiol.">
        <title>Enrichment and characterization of a nitric oxide-reducing microbial community in a continuous bioreactor.</title>
        <authorList>
            <person name="Garrido-Amador P."/>
            <person name="Stortenbeker N."/>
            <person name="Wessels H.J.C.T."/>
            <person name="Speth D.R."/>
            <person name="Garcia-Heredia I."/>
            <person name="Kartal B."/>
        </authorList>
    </citation>
    <scope>NUCLEOTIDE SEQUENCE</scope>
    <source>
        <strain evidence="1">MAG1</strain>
    </source>
</reference>
<dbReference type="KEGG" id="npv:OHM77_07180"/>